<dbReference type="Gene3D" id="3.30.1380.10">
    <property type="match status" value="1"/>
</dbReference>
<dbReference type="HOGENOM" id="CLU_109248_3_1_5"/>
<name>F4QJB2_9CAUL</name>
<evidence type="ECO:0000313" key="3">
    <source>
        <dbReference type="Proteomes" id="UP000006512"/>
    </source>
</evidence>
<dbReference type="EMBL" id="GL883077">
    <property type="protein sequence ID" value="EGF93095.1"/>
    <property type="molecule type" value="Genomic_DNA"/>
</dbReference>
<proteinExistence type="predicted"/>
<keyword evidence="3" id="KW-1185">Reference proteome</keyword>
<dbReference type="OrthoDB" id="8479979at2"/>
<dbReference type="RefSeq" id="WP_006272283.1">
    <property type="nucleotide sequence ID" value="NZ_GL883077.1"/>
</dbReference>
<organism evidence="2 3">
    <name type="scientific">Asticcacaulis biprosthecium C19</name>
    <dbReference type="NCBI Taxonomy" id="715226"/>
    <lineage>
        <taxon>Bacteria</taxon>
        <taxon>Pseudomonadati</taxon>
        <taxon>Pseudomonadota</taxon>
        <taxon>Alphaproteobacteria</taxon>
        <taxon>Caulobacterales</taxon>
        <taxon>Caulobacteraceae</taxon>
        <taxon>Asticcacaulis</taxon>
    </lineage>
</organism>
<evidence type="ECO:0000256" key="1">
    <source>
        <dbReference type="SAM" id="MobiDB-lite"/>
    </source>
</evidence>
<dbReference type="InterPro" id="IPR009045">
    <property type="entry name" value="Zn_M74/Hedgehog-like"/>
</dbReference>
<accession>F4QJB2</accession>
<sequence length="157" mass="17864">MFKLSAASHAKLEGVHPKLVRVVHRGIELTDVDYKVIEGVRTVHRQHQLYGQGRTPAELRKVGIKPDLSRPELPVVTWTLRSKHFVDPRTGFGHAVDLLAAPYDWKDLRPFNQVADAMMAASIELGIPIRWGGDWDRDGKRRERGETDSPHFELVDE</sequence>
<dbReference type="SUPFAM" id="SSF55166">
    <property type="entry name" value="Hedgehog/DD-peptidase"/>
    <property type="match status" value="1"/>
</dbReference>
<evidence type="ECO:0000313" key="2">
    <source>
        <dbReference type="EMBL" id="EGF93095.1"/>
    </source>
</evidence>
<dbReference type="STRING" id="715226.ABI_15350"/>
<dbReference type="Proteomes" id="UP000006512">
    <property type="component" value="Unassembled WGS sequence"/>
</dbReference>
<dbReference type="AlphaFoldDB" id="F4QJB2"/>
<gene>
    <name evidence="2" type="ORF">ABI_15350</name>
</gene>
<protein>
    <submittedName>
        <fullName evidence="2">Endolysin</fullName>
    </submittedName>
</protein>
<dbReference type="CDD" id="cd14845">
    <property type="entry name" value="L-Ala-D-Glu_peptidase_like"/>
    <property type="match status" value="1"/>
</dbReference>
<dbReference type="eggNOG" id="COG3108">
    <property type="taxonomic scope" value="Bacteria"/>
</dbReference>
<feature type="region of interest" description="Disordered" evidence="1">
    <location>
        <begin position="136"/>
        <end position="157"/>
    </location>
</feature>
<reference evidence="3" key="1">
    <citation type="submission" date="2011-03" db="EMBL/GenBank/DDBJ databases">
        <title>Draft genome sequence of Brevundimonas diminuta.</title>
        <authorList>
            <person name="Brown P.J.B."/>
            <person name="Buechlein A."/>
            <person name="Hemmerich C."/>
            <person name="Brun Y.V."/>
        </authorList>
    </citation>
    <scope>NUCLEOTIDE SEQUENCE [LARGE SCALE GENOMIC DNA]</scope>
    <source>
        <strain evidence="3">C19</strain>
    </source>
</reference>